<keyword evidence="2" id="KW-0645">Protease</keyword>
<organism evidence="2">
    <name type="scientific">hydrothermal vent metagenome</name>
    <dbReference type="NCBI Taxonomy" id="652676"/>
    <lineage>
        <taxon>unclassified sequences</taxon>
        <taxon>metagenomes</taxon>
        <taxon>ecological metagenomes</taxon>
    </lineage>
</organism>
<dbReference type="GO" id="GO:0006508">
    <property type="term" value="P:proteolysis"/>
    <property type="evidence" value="ECO:0007669"/>
    <property type="project" value="UniProtKB-KW"/>
</dbReference>
<dbReference type="InterPro" id="IPR003111">
    <property type="entry name" value="Lon_prtase_N"/>
</dbReference>
<proteinExistence type="predicted"/>
<dbReference type="PROSITE" id="PS51787">
    <property type="entry name" value="LON_N"/>
    <property type="match status" value="1"/>
</dbReference>
<gene>
    <name evidence="2" type="ORF">MGWOODY_Clf2335</name>
</gene>
<evidence type="ECO:0000259" key="1">
    <source>
        <dbReference type="PROSITE" id="PS51787"/>
    </source>
</evidence>
<dbReference type="AlphaFoldDB" id="A0A160VB43"/>
<keyword evidence="2" id="KW-0378">Hydrolase</keyword>
<protein>
    <submittedName>
        <fullName evidence="2">Uncharacterized protein, similar to the N-terminal domain of Lon protease</fullName>
    </submittedName>
</protein>
<sequence>MAQPHEESPDGLTRLALFPLNLVLFPGMELPLHIFEERYKDMIGECLEQDVPFGVVLIKEGLEVGAPADPERIGTSTRILRSEILDQGRMNIVTKGERRFEIEEIIQRVPHVVGRVRFLVELEGEGCAELIPQINDEYVNLVKNLTALTGGYTSRVDIPEDPIELSYAIAGNLNLEPHLRQSLLVTETAATRLFDLIPLLKQGNETLREQITKQNPFQGNRLN</sequence>
<reference evidence="2" key="1">
    <citation type="submission" date="2015-10" db="EMBL/GenBank/DDBJ databases">
        <authorList>
            <person name="Gilbert D.G."/>
        </authorList>
    </citation>
    <scope>NUCLEOTIDE SEQUENCE</scope>
</reference>
<dbReference type="SMART" id="SM00464">
    <property type="entry name" value="LON"/>
    <property type="match status" value="1"/>
</dbReference>
<name>A0A160VB43_9ZZZZ</name>
<dbReference type="InterPro" id="IPR015947">
    <property type="entry name" value="PUA-like_sf"/>
</dbReference>
<dbReference type="PANTHER" id="PTHR46732:SF8">
    <property type="entry name" value="ATP-DEPENDENT PROTEASE LA (LON) DOMAIN PROTEIN"/>
    <property type="match status" value="1"/>
</dbReference>
<feature type="domain" description="Lon N-terminal" evidence="1">
    <location>
        <begin position="12"/>
        <end position="204"/>
    </location>
</feature>
<dbReference type="SUPFAM" id="SSF88697">
    <property type="entry name" value="PUA domain-like"/>
    <property type="match status" value="1"/>
</dbReference>
<dbReference type="InterPro" id="IPR046336">
    <property type="entry name" value="Lon_prtase_N_sf"/>
</dbReference>
<dbReference type="Pfam" id="PF02190">
    <property type="entry name" value="LON_substr_bdg"/>
    <property type="match status" value="1"/>
</dbReference>
<accession>A0A160VB43</accession>
<dbReference type="PANTHER" id="PTHR46732">
    <property type="entry name" value="ATP-DEPENDENT PROTEASE LA (LON) DOMAIN PROTEIN"/>
    <property type="match status" value="1"/>
</dbReference>
<dbReference type="EMBL" id="FAXA01000381">
    <property type="protein sequence ID" value="CUV03228.1"/>
    <property type="molecule type" value="Genomic_DNA"/>
</dbReference>
<dbReference type="Gene3D" id="2.30.130.40">
    <property type="entry name" value="LON domain-like"/>
    <property type="match status" value="1"/>
</dbReference>
<evidence type="ECO:0000313" key="2">
    <source>
        <dbReference type="EMBL" id="CUV03228.1"/>
    </source>
</evidence>
<dbReference type="GO" id="GO:0008233">
    <property type="term" value="F:peptidase activity"/>
    <property type="evidence" value="ECO:0007669"/>
    <property type="project" value="UniProtKB-KW"/>
</dbReference>
<dbReference type="Gene3D" id="1.20.58.1480">
    <property type="match status" value="1"/>
</dbReference>